<dbReference type="Gene3D" id="3.40.50.300">
    <property type="entry name" value="P-loop containing nucleotide triphosphate hydrolases"/>
    <property type="match status" value="1"/>
</dbReference>
<dbReference type="InterPro" id="IPR003439">
    <property type="entry name" value="ABC_transporter-like_ATP-bd"/>
</dbReference>
<evidence type="ECO:0000256" key="3">
    <source>
        <dbReference type="ARBA" id="ARBA00022741"/>
    </source>
</evidence>
<comment type="similarity">
    <text evidence="1">Belongs to the ABC transporter superfamily.</text>
</comment>
<dbReference type="GO" id="GO:0015807">
    <property type="term" value="P:L-amino acid transport"/>
    <property type="evidence" value="ECO:0007669"/>
    <property type="project" value="TreeGrafter"/>
</dbReference>
<feature type="domain" description="ABC transporter" evidence="6">
    <location>
        <begin position="3"/>
        <end position="235"/>
    </location>
</feature>
<organism evidence="7 8">
    <name type="scientific">Candidatus Korarchaeum cryptofilum</name>
    <dbReference type="NCBI Taxonomy" id="498846"/>
    <lineage>
        <taxon>Archaea</taxon>
        <taxon>Thermoproteota</taxon>
        <taxon>Candidatus Korarchaeia</taxon>
        <taxon>Candidatus Korarchaeales</taxon>
        <taxon>Candidatus Korarchaeaceae</taxon>
        <taxon>Candidatus Korarchaeum</taxon>
    </lineage>
</organism>
<dbReference type="PIRSF" id="PIRSF039137">
    <property type="entry name" value="ABC_branched_ATPase"/>
    <property type="match status" value="1"/>
</dbReference>
<dbReference type="PANTHER" id="PTHR43820:SF4">
    <property type="entry name" value="HIGH-AFFINITY BRANCHED-CHAIN AMINO ACID TRANSPORT ATP-BINDING PROTEIN LIVF"/>
    <property type="match status" value="1"/>
</dbReference>
<dbReference type="GeneID" id="6094103"/>
<keyword evidence="5" id="KW-0029">Amino-acid transport</keyword>
<dbReference type="InterPro" id="IPR017871">
    <property type="entry name" value="ABC_transporter-like_CS"/>
</dbReference>
<name>A0A429G112_9CREN</name>
<evidence type="ECO:0000256" key="2">
    <source>
        <dbReference type="ARBA" id="ARBA00022448"/>
    </source>
</evidence>
<evidence type="ECO:0000256" key="1">
    <source>
        <dbReference type="ARBA" id="ARBA00005417"/>
    </source>
</evidence>
<dbReference type="EMBL" id="RCOR01000043">
    <property type="protein sequence ID" value="RSN67494.1"/>
    <property type="molecule type" value="Genomic_DNA"/>
</dbReference>
<dbReference type="GO" id="GO:0016887">
    <property type="term" value="F:ATP hydrolysis activity"/>
    <property type="evidence" value="ECO:0007669"/>
    <property type="project" value="InterPro"/>
</dbReference>
<dbReference type="InterPro" id="IPR027417">
    <property type="entry name" value="P-loop_NTPase"/>
</dbReference>
<dbReference type="CDD" id="cd03224">
    <property type="entry name" value="ABC_TM1139_LivF_branched"/>
    <property type="match status" value="1"/>
</dbReference>
<sequence length="235" mass="26076">MMLELRDLDAGYGDLQVLWGVSLDVESGEIVSLLGSNGAGKTTLLRAISGLIRPFKGKISFKGEDITQLPSHKRVELGLSLVPEGRQLFPMMTVMENLEMGAYTPRAKERMSDSLEWVFTLFPVLKERKDQLAGTMSGGEQQMLAIARALMSRPELLALDEPSMGLAPKLVVEIFRTLQRMRDEGVTILLAEQNARAALEISEKAYIIETGRIVLQGPSKELIQMDEVRRAYLGI</sequence>
<dbReference type="InterPro" id="IPR052156">
    <property type="entry name" value="BCAA_Transport_ATP-bd_LivF"/>
</dbReference>
<keyword evidence="3" id="KW-0547">Nucleotide-binding</keyword>
<evidence type="ECO:0000313" key="8">
    <source>
        <dbReference type="Proteomes" id="UP000278149"/>
    </source>
</evidence>
<gene>
    <name evidence="7" type="ORF">D9Q81_08440</name>
</gene>
<dbReference type="GO" id="GO:0005524">
    <property type="term" value="F:ATP binding"/>
    <property type="evidence" value="ECO:0007669"/>
    <property type="project" value="UniProtKB-KW"/>
</dbReference>
<accession>A0A429G112</accession>
<dbReference type="PROSITE" id="PS50893">
    <property type="entry name" value="ABC_TRANSPORTER_2"/>
    <property type="match status" value="1"/>
</dbReference>
<dbReference type="PANTHER" id="PTHR43820">
    <property type="entry name" value="HIGH-AFFINITY BRANCHED-CHAIN AMINO ACID TRANSPORT ATP-BINDING PROTEIN LIVF"/>
    <property type="match status" value="1"/>
</dbReference>
<evidence type="ECO:0000313" key="7">
    <source>
        <dbReference type="EMBL" id="RSN67494.1"/>
    </source>
</evidence>
<dbReference type="OMA" id="FKRRKRW"/>
<reference evidence="7 8" key="1">
    <citation type="submission" date="2018-10" db="EMBL/GenBank/DDBJ databases">
        <title>Co-occurring genomic capacity for anaerobic methane metabolism and dissimilatory sulfite reduction discovered in the Korarchaeota.</title>
        <authorList>
            <person name="Mckay L.J."/>
            <person name="Dlakic M."/>
            <person name="Fields M.W."/>
            <person name="Delmont T.O."/>
            <person name="Eren A.M."/>
            <person name="Jay Z.J."/>
            <person name="Klingelsmith K.B."/>
            <person name="Rusch D.B."/>
            <person name="Inskeep W.P."/>
        </authorList>
    </citation>
    <scope>NUCLEOTIDE SEQUENCE [LARGE SCALE GENOMIC DNA]</scope>
    <source>
        <strain evidence="7 8">WS</strain>
    </source>
</reference>
<keyword evidence="4 7" id="KW-0067">ATP-binding</keyword>
<proteinExistence type="inferred from homology"/>
<evidence type="ECO:0000256" key="4">
    <source>
        <dbReference type="ARBA" id="ARBA00022840"/>
    </source>
</evidence>
<dbReference type="Proteomes" id="UP000278149">
    <property type="component" value="Unassembled WGS sequence"/>
</dbReference>
<comment type="caution">
    <text evidence="7">The sequence shown here is derived from an EMBL/GenBank/DDBJ whole genome shotgun (WGS) entry which is preliminary data.</text>
</comment>
<dbReference type="InterPro" id="IPR030660">
    <property type="entry name" value="ABC_branched_ATPase_LivF/BraG"/>
</dbReference>
<evidence type="ECO:0000256" key="5">
    <source>
        <dbReference type="ARBA" id="ARBA00022970"/>
    </source>
</evidence>
<dbReference type="InterPro" id="IPR003593">
    <property type="entry name" value="AAA+_ATPase"/>
</dbReference>
<dbReference type="AlphaFoldDB" id="A0A429G112"/>
<keyword evidence="2" id="KW-0813">Transport</keyword>
<dbReference type="Pfam" id="PF00005">
    <property type="entry name" value="ABC_tran"/>
    <property type="match status" value="1"/>
</dbReference>
<dbReference type="GO" id="GO:0015658">
    <property type="term" value="F:branched-chain amino acid transmembrane transporter activity"/>
    <property type="evidence" value="ECO:0007669"/>
    <property type="project" value="InterPro"/>
</dbReference>
<protein>
    <submittedName>
        <fullName evidence="7">ABC transporter ATP-binding protein</fullName>
    </submittedName>
</protein>
<dbReference type="SUPFAM" id="SSF52540">
    <property type="entry name" value="P-loop containing nucleoside triphosphate hydrolases"/>
    <property type="match status" value="1"/>
</dbReference>
<evidence type="ECO:0000259" key="6">
    <source>
        <dbReference type="PROSITE" id="PS50893"/>
    </source>
</evidence>
<dbReference type="SMART" id="SM00382">
    <property type="entry name" value="AAA"/>
    <property type="match status" value="1"/>
</dbReference>
<dbReference type="RefSeq" id="WP_012309469.1">
    <property type="nucleotide sequence ID" value="NZ_RCOR01000043.1"/>
</dbReference>
<dbReference type="PROSITE" id="PS00211">
    <property type="entry name" value="ABC_TRANSPORTER_1"/>
    <property type="match status" value="1"/>
</dbReference>